<evidence type="ECO:0000313" key="2">
    <source>
        <dbReference type="Proteomes" id="UP001549749"/>
    </source>
</evidence>
<name>A0ABV2T489_9BACT</name>
<evidence type="ECO:0000313" key="1">
    <source>
        <dbReference type="EMBL" id="MET6997848.1"/>
    </source>
</evidence>
<comment type="caution">
    <text evidence="1">The sequence shown here is derived from an EMBL/GenBank/DDBJ whole genome shotgun (WGS) entry which is preliminary data.</text>
</comment>
<proteinExistence type="predicted"/>
<dbReference type="Proteomes" id="UP001549749">
    <property type="component" value="Unassembled WGS sequence"/>
</dbReference>
<dbReference type="RefSeq" id="WP_354660483.1">
    <property type="nucleotide sequence ID" value="NZ_JBEXAC010000001.1"/>
</dbReference>
<organism evidence="1 2">
    <name type="scientific">Chitinophaga defluvii</name>
    <dbReference type="NCBI Taxonomy" id="3163343"/>
    <lineage>
        <taxon>Bacteria</taxon>
        <taxon>Pseudomonadati</taxon>
        <taxon>Bacteroidota</taxon>
        <taxon>Chitinophagia</taxon>
        <taxon>Chitinophagales</taxon>
        <taxon>Chitinophagaceae</taxon>
        <taxon>Chitinophaga</taxon>
    </lineage>
</organism>
<protein>
    <submittedName>
        <fullName evidence="1">Uncharacterized protein</fullName>
    </submittedName>
</protein>
<keyword evidence="2" id="KW-1185">Reference proteome</keyword>
<dbReference type="EMBL" id="JBEXAC010000001">
    <property type="protein sequence ID" value="MET6997848.1"/>
    <property type="molecule type" value="Genomic_DNA"/>
</dbReference>
<accession>A0ABV2T489</accession>
<gene>
    <name evidence="1" type="ORF">ABR189_10730</name>
</gene>
<sequence length="388" mass="45123">MQRKYSLEWFDLLVNQTLPAINSNPSALDAAFVRQTLTVAVDEKVKIRLALLEDMFNTRDEMNMQVLINRYQILLIHLLDMLSQGADASSNSRLSVFLYKKLQQCLAELLAFIENDFLKYFDLEQRVPESYHTVCRDLITKELPLLEKKLYDYKQDPVLVDLVLNNLRSFASNDRVHLPYRIFFYLKAAWFELRNSSLYEAHYGELPLLDELLLRINYNTPLFTNYFVQHLIKKKQSPLDNIDDKIKLLHNYKRMVNEVVVQPTGKLMPDLPGIVRQIIEQIDEEIQLLHPVAAPSETGLSNASDYKVQTTLSVPILAAIFRVFKETGAIQNGNVKKLLEFVATHYTSMKSDQISYTHLHSSYYDIDPKNKQRLYDLLVQLANNSKRM</sequence>
<reference evidence="1 2" key="1">
    <citation type="submission" date="2024-06" db="EMBL/GenBank/DDBJ databases">
        <title>Chitinophaga defluvii sp. nov., isolated from municipal sewage.</title>
        <authorList>
            <person name="Zhang L."/>
        </authorList>
    </citation>
    <scope>NUCLEOTIDE SEQUENCE [LARGE SCALE GENOMIC DNA]</scope>
    <source>
        <strain evidence="1 2">H8</strain>
    </source>
</reference>